<dbReference type="KEGG" id="mgot:MgSA37_03144"/>
<dbReference type="OrthoDB" id="9808281at2"/>
<dbReference type="EC" id="2.7.8.-" evidence="3"/>
<dbReference type="InterPro" id="IPR055066">
    <property type="entry name" value="AASDHPPT_N"/>
</dbReference>
<evidence type="ECO:0000256" key="2">
    <source>
        <dbReference type="ARBA" id="ARBA00022679"/>
    </source>
</evidence>
<dbReference type="Pfam" id="PF01648">
    <property type="entry name" value="ACPS"/>
    <property type="match status" value="1"/>
</dbReference>
<dbReference type="InterPro" id="IPR008278">
    <property type="entry name" value="4-PPantetheinyl_Trfase_dom"/>
</dbReference>
<name>A0A0X8X3C8_9SPHI</name>
<dbReference type="Pfam" id="PF22624">
    <property type="entry name" value="AASDHPPT_N"/>
    <property type="match status" value="1"/>
</dbReference>
<dbReference type="Proteomes" id="UP000218263">
    <property type="component" value="Chromosome"/>
</dbReference>
<accession>A0A0X8X3C8</accession>
<dbReference type="RefSeq" id="WP_096353093.1">
    <property type="nucleotide sequence ID" value="NZ_AP017313.1"/>
</dbReference>
<proteinExistence type="inferred from homology"/>
<organism evidence="3 4">
    <name type="scientific">Mucilaginibacter gotjawali</name>
    <dbReference type="NCBI Taxonomy" id="1550579"/>
    <lineage>
        <taxon>Bacteria</taxon>
        <taxon>Pseudomonadati</taxon>
        <taxon>Bacteroidota</taxon>
        <taxon>Sphingobacteriia</taxon>
        <taxon>Sphingobacteriales</taxon>
        <taxon>Sphingobacteriaceae</taxon>
        <taxon>Mucilaginibacter</taxon>
    </lineage>
</organism>
<evidence type="ECO:0000313" key="4">
    <source>
        <dbReference type="Proteomes" id="UP000218263"/>
    </source>
</evidence>
<dbReference type="InterPro" id="IPR050559">
    <property type="entry name" value="P-Pant_transferase_sf"/>
</dbReference>
<evidence type="ECO:0000313" key="3">
    <source>
        <dbReference type="EMBL" id="BAU54964.1"/>
    </source>
</evidence>
<dbReference type="GO" id="GO:0000287">
    <property type="term" value="F:magnesium ion binding"/>
    <property type="evidence" value="ECO:0007669"/>
    <property type="project" value="InterPro"/>
</dbReference>
<gene>
    <name evidence="3" type="primary">psf-1_1</name>
    <name evidence="3" type="ORF">MgSA37_03144</name>
</gene>
<reference evidence="3 4" key="1">
    <citation type="submission" date="2015-12" db="EMBL/GenBank/DDBJ databases">
        <title>Genome sequence of Mucilaginibacter gotjawali.</title>
        <authorList>
            <person name="Lee J.S."/>
            <person name="Lee K.C."/>
            <person name="Kim K.K."/>
            <person name="Lee B.W."/>
        </authorList>
    </citation>
    <scope>NUCLEOTIDE SEQUENCE [LARGE SCALE GENOMIC DNA]</scope>
    <source>
        <strain evidence="3 4">SA3-7</strain>
    </source>
</reference>
<keyword evidence="4" id="KW-1185">Reference proteome</keyword>
<comment type="similarity">
    <text evidence="1">Belongs to the P-Pant transferase superfamily. Gsp/Sfp/HetI/AcpT family.</text>
</comment>
<dbReference type="InterPro" id="IPR037143">
    <property type="entry name" value="4-PPantetheinyl_Trfase_dom_sf"/>
</dbReference>
<dbReference type="SUPFAM" id="SSF56214">
    <property type="entry name" value="4'-phosphopantetheinyl transferase"/>
    <property type="match status" value="2"/>
</dbReference>
<dbReference type="GO" id="GO:0005829">
    <property type="term" value="C:cytosol"/>
    <property type="evidence" value="ECO:0007669"/>
    <property type="project" value="TreeGrafter"/>
</dbReference>
<dbReference type="EMBL" id="AP017313">
    <property type="protein sequence ID" value="BAU54964.1"/>
    <property type="molecule type" value="Genomic_DNA"/>
</dbReference>
<dbReference type="GO" id="GO:0008897">
    <property type="term" value="F:holo-[acyl-carrier-protein] synthase activity"/>
    <property type="evidence" value="ECO:0007669"/>
    <property type="project" value="InterPro"/>
</dbReference>
<sequence length="252" mass="28919">MVQIKVSNSFLSQVKWDDSSGCAFSINNQADIWRINIHSNSSSIQNLSTLLTRDEQVKAGRFLHKHDSDRYIISRGALKLIMGRYLNRKPALIEIETGENKKPYIKDSPLFYNLSHSGDWIILAVSDALIGIDTELVNNSYDFSDVINEYFSPEESHFINQEKSTERFFMLWTRKEALTKATGKGLDEDLKFIPCLDGQHYLKGNILSSHNNWTVSSFMLHKDYFASAAISDKTGDIRFWETDLGHKNFAFF</sequence>
<evidence type="ECO:0000256" key="1">
    <source>
        <dbReference type="ARBA" id="ARBA00010990"/>
    </source>
</evidence>
<keyword evidence="2 3" id="KW-0808">Transferase</keyword>
<dbReference type="GO" id="GO:0019878">
    <property type="term" value="P:lysine biosynthetic process via aminoadipic acid"/>
    <property type="evidence" value="ECO:0007669"/>
    <property type="project" value="TreeGrafter"/>
</dbReference>
<protein>
    <submittedName>
        <fullName evidence="3">4'-phosphopantetheinyl transferase psf-1</fullName>
        <ecNumber evidence="3">2.7.8.-</ecNumber>
    </submittedName>
</protein>
<dbReference type="PANTHER" id="PTHR12215">
    <property type="entry name" value="PHOSPHOPANTETHEINE TRANSFERASE"/>
    <property type="match status" value="1"/>
</dbReference>
<dbReference type="PANTHER" id="PTHR12215:SF10">
    <property type="entry name" value="L-AMINOADIPATE-SEMIALDEHYDE DEHYDROGENASE-PHOSPHOPANTETHEINYL TRANSFERASE"/>
    <property type="match status" value="1"/>
</dbReference>
<dbReference type="AlphaFoldDB" id="A0A0X8X3C8"/>
<dbReference type="Gene3D" id="3.90.470.20">
    <property type="entry name" value="4'-phosphopantetheinyl transferase domain"/>
    <property type="match status" value="2"/>
</dbReference>